<proteinExistence type="predicted"/>
<dbReference type="OrthoDB" id="8021130at2"/>
<dbReference type="EMBL" id="SMTL01000003">
    <property type="protein sequence ID" value="TDK35161.1"/>
    <property type="molecule type" value="Genomic_DNA"/>
</dbReference>
<reference evidence="2 3" key="1">
    <citation type="submission" date="2019-03" db="EMBL/GenBank/DDBJ databases">
        <title>Rhizobium sp. nov., an bacterium isolated from biocrust in Mu Us Desert.</title>
        <authorList>
            <person name="Lixiong L."/>
        </authorList>
    </citation>
    <scope>NUCLEOTIDE SEQUENCE [LARGE SCALE GENOMIC DNA]</scope>
    <source>
        <strain evidence="2 3">SPY-1</strain>
    </source>
</reference>
<gene>
    <name evidence="2" type="ORF">E2F50_12915</name>
</gene>
<dbReference type="Pfam" id="PF21834">
    <property type="entry name" value="DUF6894"/>
    <property type="match status" value="1"/>
</dbReference>
<dbReference type="InterPro" id="IPR054189">
    <property type="entry name" value="DUF6894"/>
</dbReference>
<evidence type="ECO:0000313" key="3">
    <source>
        <dbReference type="Proteomes" id="UP000295238"/>
    </source>
</evidence>
<comment type="caution">
    <text evidence="2">The sequence shown here is derived from an EMBL/GenBank/DDBJ whole genome shotgun (WGS) entry which is preliminary data.</text>
</comment>
<accession>A0A4R5UGV2</accession>
<sequence>MPLFYFNIRKNDANVEDIEGEELPDLGTATAYAEESILAMVAEQLKAKSSVDVYGIEITNAEKKVIAVVSTGEVLPKVIPPTILPR</sequence>
<organism evidence="2 3">
    <name type="scientific">Rhizobium deserti</name>
    <dbReference type="NCBI Taxonomy" id="2547961"/>
    <lineage>
        <taxon>Bacteria</taxon>
        <taxon>Pseudomonadati</taxon>
        <taxon>Pseudomonadota</taxon>
        <taxon>Alphaproteobacteria</taxon>
        <taxon>Hyphomicrobiales</taxon>
        <taxon>Rhizobiaceae</taxon>
        <taxon>Rhizobium/Agrobacterium group</taxon>
        <taxon>Rhizobium</taxon>
    </lineage>
</organism>
<feature type="domain" description="DUF6894" evidence="1">
    <location>
        <begin position="3"/>
        <end position="70"/>
    </location>
</feature>
<keyword evidence="3" id="KW-1185">Reference proteome</keyword>
<dbReference type="Proteomes" id="UP000295238">
    <property type="component" value="Unassembled WGS sequence"/>
</dbReference>
<name>A0A4R5UGV2_9HYPH</name>
<dbReference type="RefSeq" id="WP_133316584.1">
    <property type="nucleotide sequence ID" value="NZ_SMTL01000003.1"/>
</dbReference>
<evidence type="ECO:0000259" key="1">
    <source>
        <dbReference type="Pfam" id="PF21834"/>
    </source>
</evidence>
<dbReference type="AlphaFoldDB" id="A0A4R5UGV2"/>
<protein>
    <recommendedName>
        <fullName evidence="1">DUF6894 domain-containing protein</fullName>
    </recommendedName>
</protein>
<evidence type="ECO:0000313" key="2">
    <source>
        <dbReference type="EMBL" id="TDK35161.1"/>
    </source>
</evidence>